<protein>
    <submittedName>
        <fullName evidence="3">Uncharacterized protein</fullName>
    </submittedName>
</protein>
<feature type="compositionally biased region" description="Low complexity" evidence="1">
    <location>
        <begin position="184"/>
        <end position="196"/>
    </location>
</feature>
<evidence type="ECO:0000256" key="2">
    <source>
        <dbReference type="SAM" id="Phobius"/>
    </source>
</evidence>
<feature type="region of interest" description="Disordered" evidence="1">
    <location>
        <begin position="448"/>
        <end position="514"/>
    </location>
</feature>
<feature type="compositionally biased region" description="Low complexity" evidence="1">
    <location>
        <begin position="48"/>
        <end position="64"/>
    </location>
</feature>
<sequence>MKKQHAHPRTITNDNDNDDASSSSEGHGVRVHEQRQQQQFLRPVFLRGSSSPSALSSNGANGYSPPSPSPFSFDNNVGGPTHTLHWDPQHRRTFSSEGAVPMTSYNIQGEVSIQDSNAPTTTIGSLPLASSSTSHLFTPAGDTLPPIATSRSTTALLMKKKALYQQAGAQDQVAIRRCLDPWSGGVSSSSSSAGPSTHQGGLEGSGNVQGSACIQGFRGQQVQPNAQPQALPDHPPPPYSEACLEGPSPLPSASSMPMSVPIPITSSSAVAGFSTHPRALSNPFLRDHAPSASCPPTTTTVRSRSPARGGLGRSQPPSRNHSSSFSFGSSITSSTASSPSTSRIFAAPPAVTVLRDGETPSTSASSEDSEDEGREGGAIYTSPSRVRKGKERARDWGFDDFGFDSEDMDMDGTAAYTTGVRTVHEESRVYERRTFVGSRGGLDVDEVGTLDLGGRATGPGPPPAPPKSCLKSANVTPAGSSASLSTSHFGVGSSGSDQQQDPSGSGSTNGKGKAGLGVRFVRFTLGLGSKGPASKEKKEPRLICTKPGEACAGETETETDEPSLRRLPIARKPPSTAGSRLGAFGFGGWRRNAGANVKATPPPPLHGSPSSTLPPPPPRAGSRGSSPLRASVAMPTSMQGAHSHQPTPVNPPSMLASPTSASAGSSAEAEQTPRLTRFLFEAFRLLSVVPALCGIVFCVWMIVSLGGVGSEKEVAWGREFVKKYWAPRCIASAIPGGMGTACEGGRGVVLRGPPVPGRVDWVVALFWALLTAHHCLGLSTGLLKRWEVYYTPASTAVRLLALQGICWPATHLTLSVVGGASRPVAAWAVIGTCTAVSRSVQIWVTSNIVTLSDEDEEDEQADNDLDDDCTEDETAELLEKERKKEGERKKKGPGMLVRFVHAFAAAVGGGNEGEGEGEGEGGSSEDEVPIEAEVDVPMNFTTEDDSFFDSTDAESSPLSPGRSGPQVRLTREERSERRRRRRRRERRRRRKMMRERRWDWKEVGLTCVLPTGMAYFLMAWAEVGRREWGSWSGDGGYGTGYGTGYVGGAIGV</sequence>
<feature type="compositionally biased region" description="Pro residues" evidence="1">
    <location>
        <begin position="600"/>
        <end position="619"/>
    </location>
</feature>
<feature type="compositionally biased region" description="Low complexity" evidence="1">
    <location>
        <begin position="620"/>
        <end position="631"/>
    </location>
</feature>
<dbReference type="Proteomes" id="UP000541558">
    <property type="component" value="Unassembled WGS sequence"/>
</dbReference>
<dbReference type="GO" id="GO:0034599">
    <property type="term" value="P:cellular response to oxidative stress"/>
    <property type="evidence" value="ECO:0007669"/>
    <property type="project" value="InterPro"/>
</dbReference>
<reference evidence="3 4" key="1">
    <citation type="journal article" date="2020" name="ISME J.">
        <title>Uncovering the hidden diversity of litter-decomposition mechanisms in mushroom-forming fungi.</title>
        <authorList>
            <person name="Floudas D."/>
            <person name="Bentzer J."/>
            <person name="Ahren D."/>
            <person name="Johansson T."/>
            <person name="Persson P."/>
            <person name="Tunlid A."/>
        </authorList>
    </citation>
    <scope>NUCLEOTIDE SEQUENCE [LARGE SCALE GENOMIC DNA]</scope>
    <source>
        <strain evidence="3 4">CBS 175.51</strain>
    </source>
</reference>
<dbReference type="OrthoDB" id="2139606at2759"/>
<dbReference type="PANTHER" id="PTHR28147:SF1">
    <property type="entry name" value="N-GLYCOSYLATION PROTEIN EOS1"/>
    <property type="match status" value="1"/>
</dbReference>
<dbReference type="Pfam" id="PF12326">
    <property type="entry name" value="EOS1"/>
    <property type="match status" value="1"/>
</dbReference>
<keyword evidence="2" id="KW-1133">Transmembrane helix</keyword>
<feature type="compositionally biased region" description="Low complexity" evidence="1">
    <location>
        <begin position="656"/>
        <end position="668"/>
    </location>
</feature>
<evidence type="ECO:0000313" key="3">
    <source>
        <dbReference type="EMBL" id="KAF5331863.1"/>
    </source>
</evidence>
<dbReference type="PANTHER" id="PTHR28147">
    <property type="entry name" value="N-GLYCOSYLATION PROTEIN EOS1"/>
    <property type="match status" value="1"/>
</dbReference>
<organism evidence="3 4">
    <name type="scientific">Ephemerocybe angulata</name>
    <dbReference type="NCBI Taxonomy" id="980116"/>
    <lineage>
        <taxon>Eukaryota</taxon>
        <taxon>Fungi</taxon>
        <taxon>Dikarya</taxon>
        <taxon>Basidiomycota</taxon>
        <taxon>Agaricomycotina</taxon>
        <taxon>Agaricomycetes</taxon>
        <taxon>Agaricomycetidae</taxon>
        <taxon>Agaricales</taxon>
        <taxon>Agaricineae</taxon>
        <taxon>Psathyrellaceae</taxon>
        <taxon>Ephemerocybe</taxon>
    </lineage>
</organism>
<dbReference type="GO" id="GO:0005789">
    <property type="term" value="C:endoplasmic reticulum membrane"/>
    <property type="evidence" value="ECO:0007669"/>
    <property type="project" value="InterPro"/>
</dbReference>
<evidence type="ECO:0000256" key="1">
    <source>
        <dbReference type="SAM" id="MobiDB-lite"/>
    </source>
</evidence>
<comment type="caution">
    <text evidence="3">The sequence shown here is derived from an EMBL/GenBank/DDBJ whole genome shotgun (WGS) entry which is preliminary data.</text>
</comment>
<feature type="region of interest" description="Disordered" evidence="1">
    <location>
        <begin position="527"/>
        <end position="668"/>
    </location>
</feature>
<feature type="compositionally biased region" description="Basic residues" evidence="1">
    <location>
        <begin position="977"/>
        <end position="988"/>
    </location>
</feature>
<feature type="region of interest" description="Disordered" evidence="1">
    <location>
        <begin position="941"/>
        <end position="988"/>
    </location>
</feature>
<keyword evidence="4" id="KW-1185">Reference proteome</keyword>
<evidence type="ECO:0000313" key="4">
    <source>
        <dbReference type="Proteomes" id="UP000541558"/>
    </source>
</evidence>
<keyword evidence="2" id="KW-0812">Transmembrane</keyword>
<gene>
    <name evidence="3" type="ORF">D9611_008854</name>
</gene>
<feature type="region of interest" description="Disordered" evidence="1">
    <location>
        <begin position="281"/>
        <end position="390"/>
    </location>
</feature>
<feature type="region of interest" description="Disordered" evidence="1">
    <location>
        <begin position="184"/>
        <end position="256"/>
    </location>
</feature>
<feature type="region of interest" description="Disordered" evidence="1">
    <location>
        <begin position="1"/>
        <end position="84"/>
    </location>
</feature>
<feature type="compositionally biased region" description="Low complexity" evidence="1">
    <location>
        <begin position="494"/>
        <end position="506"/>
    </location>
</feature>
<feature type="compositionally biased region" description="Low complexity" evidence="1">
    <location>
        <begin position="295"/>
        <end position="345"/>
    </location>
</feature>
<feature type="compositionally biased region" description="Polar residues" evidence="1">
    <location>
        <begin position="471"/>
        <end position="488"/>
    </location>
</feature>
<feature type="transmembrane region" description="Helical" evidence="2">
    <location>
        <begin position="998"/>
        <end position="1021"/>
    </location>
</feature>
<name>A0A8H5BYV7_9AGAR</name>
<dbReference type="GO" id="GO:0006487">
    <property type="term" value="P:protein N-linked glycosylation"/>
    <property type="evidence" value="ECO:0007669"/>
    <property type="project" value="TreeGrafter"/>
</dbReference>
<accession>A0A8H5BYV7</accession>
<feature type="transmembrane region" description="Helical" evidence="2">
    <location>
        <begin position="682"/>
        <end position="703"/>
    </location>
</feature>
<keyword evidence="2" id="KW-0472">Membrane</keyword>
<feature type="compositionally biased region" description="Polar residues" evidence="1">
    <location>
        <begin position="206"/>
        <end position="225"/>
    </location>
</feature>
<dbReference type="AlphaFoldDB" id="A0A8H5BYV7"/>
<proteinExistence type="predicted"/>
<feature type="compositionally biased region" description="Polar residues" evidence="1">
    <location>
        <begin position="634"/>
        <end position="647"/>
    </location>
</feature>
<dbReference type="InterPro" id="IPR021100">
    <property type="entry name" value="N-glycosylation_EOS1"/>
</dbReference>
<dbReference type="EMBL" id="JAACJK010000112">
    <property type="protein sequence ID" value="KAF5331863.1"/>
    <property type="molecule type" value="Genomic_DNA"/>
</dbReference>